<name>A0A3S7UZV1_SORCE</name>
<evidence type="ECO:0000313" key="2">
    <source>
        <dbReference type="EMBL" id="AYM54281.1"/>
    </source>
</evidence>
<protein>
    <submittedName>
        <fullName evidence="2">Uncharacterized protein</fullName>
    </submittedName>
</protein>
<dbReference type="AlphaFoldDB" id="A0A3S7UZV1"/>
<dbReference type="EMBL" id="MH908920">
    <property type="protein sequence ID" value="AYM54281.1"/>
    <property type="molecule type" value="Genomic_DNA"/>
</dbReference>
<sequence length="215" mass="23841">MTFDIHRPLTNKHGELDEEVAGEFEAELMQRFADSPEAKPILERTGGLGWAGAVLESGRVYEGVTVATMGKRELSRVLLDVFPRKVSCEPSSAPEIVEELRSFWSFVRREFGLPNADECLAILDEEMSRTMERELANPSNFGMAKSFVMGGMAAGFDMTTEEGMGAFMRAYNTILPAAGVEPSPAPGRLRPPTQAEKNKKKAQRKAQRASRRKSR</sequence>
<feature type="compositionally biased region" description="Basic residues" evidence="1">
    <location>
        <begin position="198"/>
        <end position="215"/>
    </location>
</feature>
<accession>A0A3S7UZV1</accession>
<feature type="region of interest" description="Disordered" evidence="1">
    <location>
        <begin position="178"/>
        <end position="215"/>
    </location>
</feature>
<proteinExistence type="predicted"/>
<evidence type="ECO:0000256" key="1">
    <source>
        <dbReference type="SAM" id="MobiDB-lite"/>
    </source>
</evidence>
<organism evidence="2">
    <name type="scientific">Sorangium cellulosum</name>
    <name type="common">Polyangium cellulosum</name>
    <dbReference type="NCBI Taxonomy" id="56"/>
    <lineage>
        <taxon>Bacteria</taxon>
        <taxon>Pseudomonadati</taxon>
        <taxon>Myxococcota</taxon>
        <taxon>Polyangia</taxon>
        <taxon>Polyangiales</taxon>
        <taxon>Polyangiaceae</taxon>
        <taxon>Sorangium</taxon>
    </lineage>
</organism>
<reference evidence="2" key="1">
    <citation type="journal article" date="2018" name="J. Ind. Microbiol. Biotechnol.">
        <title>Genome mining reveals uncommon alkylpyrones as type III PKS products from myxobacteria.</title>
        <authorList>
            <person name="Hug J.J."/>
            <person name="Panter F."/>
            <person name="Krug D."/>
            <person name="Muller R."/>
        </authorList>
    </citation>
    <scope>NUCLEOTIDE SEQUENCE</scope>
    <source>
        <strain evidence="2">So ce1128</strain>
    </source>
</reference>